<accession>A0A847VDX9</accession>
<evidence type="ECO:0000313" key="3">
    <source>
        <dbReference type="Proteomes" id="UP000564033"/>
    </source>
</evidence>
<keyword evidence="1" id="KW-0378">Hydrolase</keyword>
<dbReference type="NCBIfam" id="TIGR01076">
    <property type="entry name" value="sortase_fam"/>
    <property type="match status" value="1"/>
</dbReference>
<comment type="caution">
    <text evidence="2">The sequence shown here is derived from an EMBL/GenBank/DDBJ whole genome shotgun (WGS) entry which is preliminary data.</text>
</comment>
<sequence length="230" mass="26324">MKNLIKILLTTVLFLSFVVPLGYFIVYPNYNKLIGPIKRFDIQSTSQEITFQVLTSIAPSKDSLIQAEEEFLTSFTIEESIGQDIVIENKVLEELNTSFTVNSIEVEGEVFEGTDPKIMNTGFWHFPTSSKPGERGNFVIIGHRYLNLPPRKDTFFNLDKVKIGDKIEVSQINNQYTYIVTETKVVEKHDTSILNDFSDYRITLITCTPLWSAKQRLVVVGKLDKLYKNI</sequence>
<dbReference type="CDD" id="cd06166">
    <property type="entry name" value="Sortase_D_2"/>
    <property type="match status" value="1"/>
</dbReference>
<dbReference type="Proteomes" id="UP000564033">
    <property type="component" value="Unassembled WGS sequence"/>
</dbReference>
<proteinExistence type="predicted"/>
<reference evidence="2 3" key="1">
    <citation type="journal article" date="2020" name="Biotechnol. Biofuels">
        <title>New insights from the biogas microbiome by comprehensive genome-resolved metagenomics of nearly 1600 species originating from multiple anaerobic digesters.</title>
        <authorList>
            <person name="Campanaro S."/>
            <person name="Treu L."/>
            <person name="Rodriguez-R L.M."/>
            <person name="Kovalovszki A."/>
            <person name="Ziels R.M."/>
            <person name="Maus I."/>
            <person name="Zhu X."/>
            <person name="Kougias P.G."/>
            <person name="Basile A."/>
            <person name="Luo G."/>
            <person name="Schluter A."/>
            <person name="Konstantinidis K.T."/>
            <person name="Angelidaki I."/>
        </authorList>
    </citation>
    <scope>NUCLEOTIDE SEQUENCE [LARGE SCALE GENOMIC DNA]</scope>
    <source>
        <strain evidence="2">AS19jrsBPTG_9</strain>
    </source>
</reference>
<organism evidence="2 3">
    <name type="scientific">Candidatus Dojkabacteria bacterium</name>
    <dbReference type="NCBI Taxonomy" id="2099670"/>
    <lineage>
        <taxon>Bacteria</taxon>
        <taxon>Candidatus Dojkabacteria</taxon>
    </lineage>
</organism>
<dbReference type="GO" id="GO:0016787">
    <property type="term" value="F:hydrolase activity"/>
    <property type="evidence" value="ECO:0007669"/>
    <property type="project" value="UniProtKB-KW"/>
</dbReference>
<protein>
    <submittedName>
        <fullName evidence="2">Class D sortase</fullName>
    </submittedName>
</protein>
<dbReference type="AlphaFoldDB" id="A0A847VDX9"/>
<evidence type="ECO:0000256" key="1">
    <source>
        <dbReference type="ARBA" id="ARBA00022801"/>
    </source>
</evidence>
<dbReference type="Gene3D" id="2.40.260.10">
    <property type="entry name" value="Sortase"/>
    <property type="match status" value="1"/>
</dbReference>
<evidence type="ECO:0000313" key="2">
    <source>
        <dbReference type="EMBL" id="NLZ24709.1"/>
    </source>
</evidence>
<dbReference type="Pfam" id="PF04203">
    <property type="entry name" value="Sortase"/>
    <property type="match status" value="1"/>
</dbReference>
<dbReference type="EMBL" id="JAAZIL010000079">
    <property type="protein sequence ID" value="NLZ24709.1"/>
    <property type="molecule type" value="Genomic_DNA"/>
</dbReference>
<gene>
    <name evidence="2" type="ORF">GX888_03140</name>
</gene>
<dbReference type="InterPro" id="IPR005754">
    <property type="entry name" value="Sortase"/>
</dbReference>
<dbReference type="InterPro" id="IPR023365">
    <property type="entry name" value="Sortase_dom-sf"/>
</dbReference>
<dbReference type="SUPFAM" id="SSF63817">
    <property type="entry name" value="Sortase"/>
    <property type="match status" value="1"/>
</dbReference>
<name>A0A847VDX9_9BACT</name>
<dbReference type="InterPro" id="IPR042000">
    <property type="entry name" value="Sortase_D_2"/>
</dbReference>